<evidence type="ECO:0000256" key="5">
    <source>
        <dbReference type="ARBA" id="ARBA00022989"/>
    </source>
</evidence>
<evidence type="ECO:0000259" key="12">
    <source>
        <dbReference type="PROSITE" id="PS51846"/>
    </source>
</evidence>
<evidence type="ECO:0000313" key="13">
    <source>
        <dbReference type="EMBL" id="GAA4025915.1"/>
    </source>
</evidence>
<evidence type="ECO:0000256" key="7">
    <source>
        <dbReference type="ARBA" id="ARBA00023136"/>
    </source>
</evidence>
<keyword evidence="2" id="KW-1003">Cell membrane</keyword>
<keyword evidence="6 8" id="KW-0129">CBS domain</keyword>
<dbReference type="Gene3D" id="3.10.580.10">
    <property type="entry name" value="CBS-domain"/>
    <property type="match status" value="1"/>
</dbReference>
<dbReference type="SMART" id="SM01091">
    <property type="entry name" value="CorC_HlyC"/>
    <property type="match status" value="1"/>
</dbReference>
<dbReference type="SUPFAM" id="SSF56176">
    <property type="entry name" value="FAD-binding/transporter-associated domain-like"/>
    <property type="match status" value="1"/>
</dbReference>
<evidence type="ECO:0000256" key="10">
    <source>
        <dbReference type="SAM" id="Phobius"/>
    </source>
</evidence>
<feature type="domain" description="CBS" evidence="11">
    <location>
        <begin position="300"/>
        <end position="357"/>
    </location>
</feature>
<evidence type="ECO:0000256" key="9">
    <source>
        <dbReference type="PROSITE-ProRule" id="PRU01193"/>
    </source>
</evidence>
<reference evidence="14" key="1">
    <citation type="journal article" date="2019" name="Int. J. Syst. Evol. Microbiol.">
        <title>The Global Catalogue of Microorganisms (GCM) 10K type strain sequencing project: providing services to taxonomists for standard genome sequencing and annotation.</title>
        <authorList>
            <consortium name="The Broad Institute Genomics Platform"/>
            <consortium name="The Broad Institute Genome Sequencing Center for Infectious Disease"/>
            <person name="Wu L."/>
            <person name="Ma J."/>
        </authorList>
    </citation>
    <scope>NUCLEOTIDE SEQUENCE [LARGE SCALE GENOMIC DNA]</scope>
    <source>
        <strain evidence="14">JCM 17225</strain>
    </source>
</reference>
<dbReference type="Pfam" id="PF03471">
    <property type="entry name" value="CorC_HlyC"/>
    <property type="match status" value="1"/>
</dbReference>
<dbReference type="Proteomes" id="UP001501469">
    <property type="component" value="Unassembled WGS sequence"/>
</dbReference>
<dbReference type="InterPro" id="IPR046342">
    <property type="entry name" value="CBS_dom_sf"/>
</dbReference>
<gene>
    <name evidence="13" type="ORF">GCM10022409_07400</name>
</gene>
<keyword evidence="3 9" id="KW-0812">Transmembrane</keyword>
<protein>
    <submittedName>
        <fullName evidence="13">Hemolysin family protein</fullName>
    </submittedName>
</protein>
<dbReference type="SUPFAM" id="SSF54631">
    <property type="entry name" value="CBS-domain pair"/>
    <property type="match status" value="1"/>
</dbReference>
<accession>A0ABP7TGE6</accession>
<dbReference type="InterPro" id="IPR051676">
    <property type="entry name" value="UPF0053_domain"/>
</dbReference>
<dbReference type="EMBL" id="BAABDK010000005">
    <property type="protein sequence ID" value="GAA4025915.1"/>
    <property type="molecule type" value="Genomic_DNA"/>
</dbReference>
<dbReference type="Pfam" id="PF01595">
    <property type="entry name" value="CNNM"/>
    <property type="match status" value="1"/>
</dbReference>
<organism evidence="13 14">
    <name type="scientific">Hymenobacter glaciei</name>
    <dbReference type="NCBI Taxonomy" id="877209"/>
    <lineage>
        <taxon>Bacteria</taxon>
        <taxon>Pseudomonadati</taxon>
        <taxon>Bacteroidota</taxon>
        <taxon>Cytophagia</taxon>
        <taxon>Cytophagales</taxon>
        <taxon>Hymenobacteraceae</taxon>
        <taxon>Hymenobacter</taxon>
    </lineage>
</organism>
<evidence type="ECO:0000256" key="3">
    <source>
        <dbReference type="ARBA" id="ARBA00022692"/>
    </source>
</evidence>
<comment type="caution">
    <text evidence="13">The sequence shown here is derived from an EMBL/GenBank/DDBJ whole genome shotgun (WGS) entry which is preliminary data.</text>
</comment>
<evidence type="ECO:0000256" key="1">
    <source>
        <dbReference type="ARBA" id="ARBA00004651"/>
    </source>
</evidence>
<comment type="subcellular location">
    <subcellularLocation>
        <location evidence="1">Cell membrane</location>
        <topology evidence="1">Multi-pass membrane protein</topology>
    </subcellularLocation>
</comment>
<evidence type="ECO:0000313" key="14">
    <source>
        <dbReference type="Proteomes" id="UP001501469"/>
    </source>
</evidence>
<evidence type="ECO:0000256" key="8">
    <source>
        <dbReference type="PROSITE-ProRule" id="PRU00703"/>
    </source>
</evidence>
<feature type="domain" description="CNNM transmembrane" evidence="12">
    <location>
        <begin position="13"/>
        <end position="217"/>
    </location>
</feature>
<keyword evidence="7 9" id="KW-0472">Membrane</keyword>
<dbReference type="InterPro" id="IPR002550">
    <property type="entry name" value="CNNM"/>
</dbReference>
<feature type="transmembrane region" description="Helical" evidence="10">
    <location>
        <begin position="111"/>
        <end position="139"/>
    </location>
</feature>
<keyword evidence="4" id="KW-0677">Repeat</keyword>
<proteinExistence type="predicted"/>
<dbReference type="InterPro" id="IPR016169">
    <property type="entry name" value="FAD-bd_PCMH_sub2"/>
</dbReference>
<dbReference type="PROSITE" id="PS51846">
    <property type="entry name" value="CNNM"/>
    <property type="match status" value="1"/>
</dbReference>
<keyword evidence="14" id="KW-1185">Reference proteome</keyword>
<evidence type="ECO:0000256" key="2">
    <source>
        <dbReference type="ARBA" id="ARBA00022475"/>
    </source>
</evidence>
<feature type="transmembrane region" description="Helical" evidence="10">
    <location>
        <begin position="151"/>
        <end position="173"/>
    </location>
</feature>
<dbReference type="InterPro" id="IPR000644">
    <property type="entry name" value="CBS_dom"/>
</dbReference>
<dbReference type="Gene3D" id="3.30.465.10">
    <property type="match status" value="1"/>
</dbReference>
<dbReference type="Pfam" id="PF00571">
    <property type="entry name" value="CBS"/>
    <property type="match status" value="2"/>
</dbReference>
<dbReference type="CDD" id="cd04590">
    <property type="entry name" value="CBS_pair_CorC_HlyC_assoc"/>
    <property type="match status" value="1"/>
</dbReference>
<dbReference type="PANTHER" id="PTHR43099">
    <property type="entry name" value="UPF0053 PROTEIN YRKA"/>
    <property type="match status" value="1"/>
</dbReference>
<name>A0ABP7TGE6_9BACT</name>
<evidence type="ECO:0000259" key="11">
    <source>
        <dbReference type="PROSITE" id="PS51371"/>
    </source>
</evidence>
<feature type="transmembrane region" description="Helical" evidence="10">
    <location>
        <begin position="20"/>
        <end position="41"/>
    </location>
</feature>
<keyword evidence="5 9" id="KW-1133">Transmembrane helix</keyword>
<feature type="domain" description="CBS" evidence="11">
    <location>
        <begin position="236"/>
        <end position="295"/>
    </location>
</feature>
<dbReference type="PANTHER" id="PTHR43099:SF2">
    <property type="entry name" value="UPF0053 PROTEIN YRKA"/>
    <property type="match status" value="1"/>
</dbReference>
<dbReference type="InterPro" id="IPR044751">
    <property type="entry name" value="Ion_transp-like_CBS"/>
</dbReference>
<evidence type="ECO:0000256" key="4">
    <source>
        <dbReference type="ARBA" id="ARBA00022737"/>
    </source>
</evidence>
<dbReference type="InterPro" id="IPR005170">
    <property type="entry name" value="Transptr-assoc_dom"/>
</dbReference>
<evidence type="ECO:0000256" key="6">
    <source>
        <dbReference type="ARBA" id="ARBA00023122"/>
    </source>
</evidence>
<dbReference type="PROSITE" id="PS51371">
    <property type="entry name" value="CBS"/>
    <property type="match status" value="2"/>
</dbReference>
<dbReference type="InterPro" id="IPR036318">
    <property type="entry name" value="FAD-bd_PCMH-like_sf"/>
</dbReference>
<sequence length="460" mass="51030">MSNNGPQTDRVARAANMGLKIFFTILLVLLNGFFVAAEFSLIRVRMSAIEIKAKEGSRLAKLVLSILHNLYGYLSATQLGVTIASLLLGAVGEEVTTELIKGAVEKSGFTIAPAAAHTLSVVVGLVIITILHVLFGELFPKALAIQRSESVSMALALPLRIFYYITLPLTWFLSKASNFMLGLIGITNLHGTEAHTSDELRLLLDQSKESGEIQDSEHELIENVFQFNDRMVKQIMVPRTKLSALDVNAPEEQILDCVFSEGFSRMPVYEGNIDNIVGVLNVKDLLPIIRRGEPVELARIMRAPYFVPETKKINRLLRQFQRKHIVMAIVSDEFGGVSGIVTIEDIMEELVGEIQDEYDNEVPVVEKVAEDEYRVNPATPISDANEYLPFPLPEGEDYETVGGLLNVIYGSIPEVGDVAVLDPYEFRVLQRSHRVVELVQLRVTTPAEREAPRGELSDEV</sequence>
<feature type="transmembrane region" description="Helical" evidence="10">
    <location>
        <begin position="62"/>
        <end position="91"/>
    </location>
</feature>